<gene>
    <name evidence="6" type="ORF">CDCA_CDCA08G2538</name>
</gene>
<evidence type="ECO:0000313" key="6">
    <source>
        <dbReference type="EMBL" id="KAK4536513.1"/>
    </source>
</evidence>
<dbReference type="EMBL" id="JANCYW010000008">
    <property type="protein sequence ID" value="KAK4536513.1"/>
    <property type="molecule type" value="Genomic_DNA"/>
</dbReference>
<keyword evidence="7" id="KW-1185">Reference proteome</keyword>
<dbReference type="Pfam" id="PF00565">
    <property type="entry name" value="SNase"/>
    <property type="match status" value="1"/>
</dbReference>
<feature type="compositionally biased region" description="Polar residues" evidence="4">
    <location>
        <begin position="141"/>
        <end position="152"/>
    </location>
</feature>
<evidence type="ECO:0000256" key="4">
    <source>
        <dbReference type="SAM" id="MobiDB-lite"/>
    </source>
</evidence>
<dbReference type="SMART" id="SM00318">
    <property type="entry name" value="SNc"/>
    <property type="match status" value="1"/>
</dbReference>
<feature type="domain" description="TNase-like" evidence="5">
    <location>
        <begin position="231"/>
        <end position="399"/>
    </location>
</feature>
<dbReference type="SUPFAM" id="SSF50199">
    <property type="entry name" value="Staphylococcal nuclease"/>
    <property type="match status" value="1"/>
</dbReference>
<accession>A0AAV9IWP7</accession>
<organism evidence="6 7">
    <name type="scientific">Cyanidium caldarium</name>
    <name type="common">Red alga</name>
    <dbReference type="NCBI Taxonomy" id="2771"/>
    <lineage>
        <taxon>Eukaryota</taxon>
        <taxon>Rhodophyta</taxon>
        <taxon>Bangiophyceae</taxon>
        <taxon>Cyanidiales</taxon>
        <taxon>Cyanidiaceae</taxon>
        <taxon>Cyanidium</taxon>
    </lineage>
</organism>
<evidence type="ECO:0000256" key="1">
    <source>
        <dbReference type="ARBA" id="ARBA00022722"/>
    </source>
</evidence>
<dbReference type="GO" id="GO:0005739">
    <property type="term" value="C:mitochondrion"/>
    <property type="evidence" value="ECO:0007669"/>
    <property type="project" value="TreeGrafter"/>
</dbReference>
<dbReference type="GO" id="GO:0016787">
    <property type="term" value="F:hydrolase activity"/>
    <property type="evidence" value="ECO:0007669"/>
    <property type="project" value="UniProtKB-KW"/>
</dbReference>
<dbReference type="Gene3D" id="2.40.50.90">
    <property type="match status" value="1"/>
</dbReference>
<dbReference type="InterPro" id="IPR035437">
    <property type="entry name" value="SNase_OB-fold_sf"/>
</dbReference>
<protein>
    <recommendedName>
        <fullName evidence="5">TNase-like domain-containing protein</fullName>
    </recommendedName>
</protein>
<proteinExistence type="predicted"/>
<keyword evidence="3" id="KW-0378">Hydrolase</keyword>
<dbReference type="InterPro" id="IPR016071">
    <property type="entry name" value="Staphylococal_nuclease_OB-fold"/>
</dbReference>
<dbReference type="AlphaFoldDB" id="A0AAV9IWP7"/>
<dbReference type="Proteomes" id="UP001301350">
    <property type="component" value="Unassembled WGS sequence"/>
</dbReference>
<feature type="region of interest" description="Disordered" evidence="4">
    <location>
        <begin position="140"/>
        <end position="160"/>
    </location>
</feature>
<sequence>MPFAYRIPYKIEACVSHAQTPPPPLWPWDNARARKREIRRIRRRLQQHWQTWAVAARRSWKAACGVPAHVAATWRRQWGALEKSVIAAPAQQAHQLQRSLVSFLQHASWAVPLQQSAARLRHMLHTGVAEMQRDVHAWSAPMTSRHSATPCTPTRARRPSQRRWEPWQRVALWGFSVGAALLTARLLHCGVHRYATADHLPSHFFRASDAATATAGGGSRAARNALWVGGARLRGIVVHVGDGDNFRVLHTPFLTRWWTLLCARWNGGRVPLRGSLSTQTIHVRLAGIDAPECAHFGAAGQKYGPEARQWLTHWLHHRTVHLQMYRRDQYGRVVAHVWRPADLPLLRWLLPCKNVSLEMVRAGWAEVYRGTGASYGGMRDALEVAELRALRRGLGMWQQQQRRRGSVLRGNWWRRWLGWDTSGVASAKPMATRPKDVRPTPPLPQIVRPADYKRALRGHAMLSAPMAIADSTTGMNGLMQPAASALGTTEWSYRPTETAGVLRPRVFLRAVSATASRLWNASHRDEASI</sequence>
<keyword evidence="1" id="KW-0540">Nuclease</keyword>
<dbReference type="GO" id="GO:0004519">
    <property type="term" value="F:endonuclease activity"/>
    <property type="evidence" value="ECO:0007669"/>
    <property type="project" value="UniProtKB-KW"/>
</dbReference>
<evidence type="ECO:0000259" key="5">
    <source>
        <dbReference type="PROSITE" id="PS50830"/>
    </source>
</evidence>
<dbReference type="PROSITE" id="PS50830">
    <property type="entry name" value="TNASE_3"/>
    <property type="match status" value="1"/>
</dbReference>
<comment type="caution">
    <text evidence="6">The sequence shown here is derived from an EMBL/GenBank/DDBJ whole genome shotgun (WGS) entry which is preliminary data.</text>
</comment>
<name>A0AAV9IWP7_CYACA</name>
<dbReference type="PANTHER" id="PTHR12302:SF3">
    <property type="entry name" value="SERINE_THREONINE-PROTEIN KINASE 31"/>
    <property type="match status" value="1"/>
</dbReference>
<reference evidence="6 7" key="1">
    <citation type="submission" date="2022-07" db="EMBL/GenBank/DDBJ databases">
        <title>Genome-wide signatures of adaptation to extreme environments.</title>
        <authorList>
            <person name="Cho C.H."/>
            <person name="Yoon H.S."/>
        </authorList>
    </citation>
    <scope>NUCLEOTIDE SEQUENCE [LARGE SCALE GENOMIC DNA]</scope>
    <source>
        <strain evidence="6 7">DBV 063 E5</strain>
    </source>
</reference>
<dbReference type="PANTHER" id="PTHR12302">
    <property type="entry name" value="EBNA2 BINDING PROTEIN P100"/>
    <property type="match status" value="1"/>
</dbReference>
<evidence type="ECO:0000313" key="7">
    <source>
        <dbReference type="Proteomes" id="UP001301350"/>
    </source>
</evidence>
<keyword evidence="2" id="KW-0255">Endonuclease</keyword>
<evidence type="ECO:0000256" key="3">
    <source>
        <dbReference type="ARBA" id="ARBA00022801"/>
    </source>
</evidence>
<evidence type="ECO:0000256" key="2">
    <source>
        <dbReference type="ARBA" id="ARBA00022759"/>
    </source>
</evidence>